<dbReference type="PROSITE" id="PS50937">
    <property type="entry name" value="HTH_MERR_2"/>
    <property type="match status" value="1"/>
</dbReference>
<keyword evidence="3" id="KW-0238">DNA-binding</keyword>
<name>A0ABZ0QJP1_9VIBR</name>
<gene>
    <name evidence="7" type="ORF">R8Z52_18025</name>
</gene>
<dbReference type="PANTHER" id="PTHR30204">
    <property type="entry name" value="REDOX-CYCLING DRUG-SENSING TRANSCRIPTIONAL ACTIVATOR SOXR"/>
    <property type="match status" value="1"/>
</dbReference>
<dbReference type="SMART" id="SM00422">
    <property type="entry name" value="HTH_MERR"/>
    <property type="match status" value="1"/>
</dbReference>
<dbReference type="Proteomes" id="UP001304071">
    <property type="component" value="Chromosome 2"/>
</dbReference>
<evidence type="ECO:0000256" key="3">
    <source>
        <dbReference type="ARBA" id="ARBA00023125"/>
    </source>
</evidence>
<evidence type="ECO:0000256" key="2">
    <source>
        <dbReference type="ARBA" id="ARBA00023015"/>
    </source>
</evidence>
<organism evidence="7 8">
    <name type="scientific">Vibrio porteresiae DSM 19223</name>
    <dbReference type="NCBI Taxonomy" id="1123496"/>
    <lineage>
        <taxon>Bacteria</taxon>
        <taxon>Pseudomonadati</taxon>
        <taxon>Pseudomonadota</taxon>
        <taxon>Gammaproteobacteria</taxon>
        <taxon>Vibrionales</taxon>
        <taxon>Vibrionaceae</taxon>
        <taxon>Vibrio</taxon>
    </lineage>
</organism>
<proteinExistence type="predicted"/>
<dbReference type="Pfam" id="PF13411">
    <property type="entry name" value="MerR_1"/>
    <property type="match status" value="1"/>
</dbReference>
<evidence type="ECO:0000313" key="8">
    <source>
        <dbReference type="Proteomes" id="UP001304071"/>
    </source>
</evidence>
<keyword evidence="4" id="KW-0804">Transcription</keyword>
<feature type="domain" description="HTH merR-type" evidence="6">
    <location>
        <begin position="4"/>
        <end position="72"/>
    </location>
</feature>
<feature type="coiled-coil region" evidence="5">
    <location>
        <begin position="79"/>
        <end position="113"/>
    </location>
</feature>
<keyword evidence="2" id="KW-0805">Transcription regulation</keyword>
<dbReference type="RefSeq" id="WP_261896838.1">
    <property type="nucleotide sequence ID" value="NZ_AP024896.1"/>
</dbReference>
<evidence type="ECO:0000259" key="6">
    <source>
        <dbReference type="PROSITE" id="PS50937"/>
    </source>
</evidence>
<evidence type="ECO:0000256" key="1">
    <source>
        <dbReference type="ARBA" id="ARBA00022491"/>
    </source>
</evidence>
<evidence type="ECO:0000313" key="7">
    <source>
        <dbReference type="EMBL" id="WPC76427.1"/>
    </source>
</evidence>
<dbReference type="PANTHER" id="PTHR30204:SF69">
    <property type="entry name" value="MERR-FAMILY TRANSCRIPTIONAL REGULATOR"/>
    <property type="match status" value="1"/>
</dbReference>
<dbReference type="InterPro" id="IPR009061">
    <property type="entry name" value="DNA-bd_dom_put_sf"/>
</dbReference>
<reference evidence="7 8" key="1">
    <citation type="submission" date="2023-11" db="EMBL/GenBank/DDBJ databases">
        <title>Plant-associative lifestyle of Vibrio porteresiae and its evolutionary dynamics.</title>
        <authorList>
            <person name="Rameshkumar N."/>
            <person name="Kirti K."/>
        </authorList>
    </citation>
    <scope>NUCLEOTIDE SEQUENCE [LARGE SCALE GENOMIC DNA]</scope>
    <source>
        <strain evidence="7 8">MSSRF30</strain>
    </source>
</reference>
<dbReference type="CDD" id="cd00592">
    <property type="entry name" value="HTH_MerR-like"/>
    <property type="match status" value="1"/>
</dbReference>
<dbReference type="Gene3D" id="1.10.1660.10">
    <property type="match status" value="1"/>
</dbReference>
<dbReference type="InterPro" id="IPR000551">
    <property type="entry name" value="MerR-type_HTH_dom"/>
</dbReference>
<evidence type="ECO:0000256" key="5">
    <source>
        <dbReference type="SAM" id="Coils"/>
    </source>
</evidence>
<dbReference type="InterPro" id="IPR047057">
    <property type="entry name" value="MerR_fam"/>
</dbReference>
<keyword evidence="1" id="KW-0678">Repressor</keyword>
<sequence length="270" mass="30971">MANHFTIKEFEKITGISSHTLRFFDKIDLLVPIRSENGYRQYSLAQVAQAQVIILLQKARFTNAEIAVMLQEHLSENTVAKLKVNRAALRKEITQLNRVYDRLGESIVRLEELAQVRNNLNQPFCELREVVKVGLVEQSEGNIVDLFSTIHHKVGDYSWSHLNIHGLRVPTAQVQQTDYPVVAMYACQPKLQLMHPYEIDAGRYLSMYCAGSMESNPQVAYLIELARQWNYEIGEYVYIQQVSGPTMERDKQDFLVKILLPIDGDNSALE</sequence>
<keyword evidence="5" id="KW-0175">Coiled coil</keyword>
<evidence type="ECO:0000256" key="4">
    <source>
        <dbReference type="ARBA" id="ARBA00023163"/>
    </source>
</evidence>
<dbReference type="EMBL" id="CP138204">
    <property type="protein sequence ID" value="WPC76427.1"/>
    <property type="molecule type" value="Genomic_DNA"/>
</dbReference>
<keyword evidence="8" id="KW-1185">Reference proteome</keyword>
<accession>A0ABZ0QJP1</accession>
<protein>
    <submittedName>
        <fullName evidence="7">MerR family transcriptional regulator</fullName>
    </submittedName>
</protein>
<dbReference type="SUPFAM" id="SSF46955">
    <property type="entry name" value="Putative DNA-binding domain"/>
    <property type="match status" value="1"/>
</dbReference>